<comment type="caution">
    <text evidence="2">The sequence shown here is derived from an EMBL/GenBank/DDBJ whole genome shotgun (WGS) entry which is preliminary data.</text>
</comment>
<keyword evidence="1" id="KW-1133">Transmembrane helix</keyword>
<keyword evidence="1" id="KW-0812">Transmembrane</keyword>
<protein>
    <submittedName>
        <fullName evidence="2">Uncharacterized protein</fullName>
    </submittedName>
</protein>
<sequence>MIFALSPPRRGEGFTHKSPHDALPARTIGRLIGVVGGAIRPIPVRAPANMRASMRWASHRATDDRARGEGRHRIPPAIIVTAIAGARVTIAAMALPIARAMMIARAIIRPMMGPVMRTIVRSVMTILHLGHAIGLAGRLQGPVRLQGQWLRQGLDWPRSDWIDGRNGKQNTQGGG</sequence>
<evidence type="ECO:0000256" key="1">
    <source>
        <dbReference type="SAM" id="Phobius"/>
    </source>
</evidence>
<evidence type="ECO:0000313" key="2">
    <source>
        <dbReference type="EMBL" id="GAJ94656.1"/>
    </source>
</evidence>
<dbReference type="AlphaFoldDB" id="A0AA87Q9D5"/>
<reference evidence="2 3" key="1">
    <citation type="submission" date="2014-05" db="EMBL/GenBank/DDBJ databases">
        <title>Whole genome shotgun sequence of Rhizobium rhizogenes NBRC 13257.</title>
        <authorList>
            <person name="Katano-Makiyama Y."/>
            <person name="Hosoyama A."/>
            <person name="Hashimoto M."/>
            <person name="Hosoyama Y."/>
            <person name="Noguchi M."/>
            <person name="Tsuchikane K."/>
            <person name="Kimura A."/>
            <person name="Ohji S."/>
            <person name="Ichikawa N."/>
            <person name="Yamazoe A."/>
            <person name="Fujita N."/>
        </authorList>
    </citation>
    <scope>NUCLEOTIDE SEQUENCE [LARGE SCALE GENOMIC DNA]</scope>
    <source>
        <strain evidence="2 3">NBRC 13257</strain>
    </source>
</reference>
<proteinExistence type="predicted"/>
<organism evidence="2 3">
    <name type="scientific">Rhizobium rhizogenes NBRC 13257</name>
    <dbReference type="NCBI Taxonomy" id="1220581"/>
    <lineage>
        <taxon>Bacteria</taxon>
        <taxon>Pseudomonadati</taxon>
        <taxon>Pseudomonadota</taxon>
        <taxon>Alphaproteobacteria</taxon>
        <taxon>Hyphomicrobiales</taxon>
        <taxon>Rhizobiaceae</taxon>
        <taxon>Rhizobium/Agrobacterium group</taxon>
        <taxon>Rhizobium</taxon>
    </lineage>
</organism>
<feature type="transmembrane region" description="Helical" evidence="1">
    <location>
        <begin position="119"/>
        <end position="139"/>
    </location>
</feature>
<accession>A0AA87Q9D5</accession>
<evidence type="ECO:0000313" key="3">
    <source>
        <dbReference type="Proteomes" id="UP000026941"/>
    </source>
</evidence>
<keyword evidence="1" id="KW-0472">Membrane</keyword>
<gene>
    <name evidence="2" type="ORF">RRH01S_08_03950</name>
</gene>
<dbReference type="EMBL" id="BAYX01000008">
    <property type="protein sequence ID" value="GAJ94656.1"/>
    <property type="molecule type" value="Genomic_DNA"/>
</dbReference>
<name>A0AA87Q9D5_RHIRH</name>
<dbReference type="Proteomes" id="UP000026941">
    <property type="component" value="Unassembled WGS sequence"/>
</dbReference>
<feature type="transmembrane region" description="Helical" evidence="1">
    <location>
        <begin position="77"/>
        <end position="98"/>
    </location>
</feature>